<name>A0AAD1XSV4_EUPCR</name>
<protein>
    <submittedName>
        <fullName evidence="1">Uncharacterized protein</fullName>
    </submittedName>
</protein>
<keyword evidence="2" id="KW-1185">Reference proteome</keyword>
<dbReference type="AlphaFoldDB" id="A0AAD1XSV4"/>
<dbReference type="Proteomes" id="UP001295684">
    <property type="component" value="Unassembled WGS sequence"/>
</dbReference>
<comment type="caution">
    <text evidence="1">The sequence shown here is derived from an EMBL/GenBank/DDBJ whole genome shotgun (WGS) entry which is preliminary data.</text>
</comment>
<accession>A0AAD1XSV4</accession>
<sequence length="193" mass="21979">MVNCNDPSPSLRKKAANKMNVLLSKKLNSLKKSKMANFKHKLKSLSPTKKMGIFSKNCRFEGVSSTIVKTLKRPSPKKKAISRRITIRQNVNSSKDVITKKFSVIHDPEPGHPSILNRRFCSPNQRTPYQNLNQTTIPNIFTFDTFGDRKLPKKKISRRCKMDLSQIVSDCELEAIKTNILSNYDANEKSNVL</sequence>
<dbReference type="EMBL" id="CAMPGE010019421">
    <property type="protein sequence ID" value="CAI2377755.1"/>
    <property type="molecule type" value="Genomic_DNA"/>
</dbReference>
<proteinExistence type="predicted"/>
<reference evidence="1" key="1">
    <citation type="submission" date="2023-07" db="EMBL/GenBank/DDBJ databases">
        <authorList>
            <consortium name="AG Swart"/>
            <person name="Singh M."/>
            <person name="Singh A."/>
            <person name="Seah K."/>
            <person name="Emmerich C."/>
        </authorList>
    </citation>
    <scope>NUCLEOTIDE SEQUENCE</scope>
    <source>
        <strain evidence="1">DP1</strain>
    </source>
</reference>
<organism evidence="1 2">
    <name type="scientific">Euplotes crassus</name>
    <dbReference type="NCBI Taxonomy" id="5936"/>
    <lineage>
        <taxon>Eukaryota</taxon>
        <taxon>Sar</taxon>
        <taxon>Alveolata</taxon>
        <taxon>Ciliophora</taxon>
        <taxon>Intramacronucleata</taxon>
        <taxon>Spirotrichea</taxon>
        <taxon>Hypotrichia</taxon>
        <taxon>Euplotida</taxon>
        <taxon>Euplotidae</taxon>
        <taxon>Moneuplotes</taxon>
    </lineage>
</organism>
<evidence type="ECO:0000313" key="2">
    <source>
        <dbReference type="Proteomes" id="UP001295684"/>
    </source>
</evidence>
<evidence type="ECO:0000313" key="1">
    <source>
        <dbReference type="EMBL" id="CAI2377755.1"/>
    </source>
</evidence>
<gene>
    <name evidence="1" type="ORF">ECRASSUSDP1_LOCUS19144</name>
</gene>